<keyword evidence="3" id="KW-0004">4Fe-4S</keyword>
<keyword evidence="12" id="KW-1185">Reference proteome</keyword>
<dbReference type="NCBIfam" id="TIGR03915">
    <property type="entry name" value="SAM_7_link_chp"/>
    <property type="match status" value="1"/>
</dbReference>
<keyword evidence="4" id="KW-0479">Metal-binding</keyword>
<dbReference type="InterPro" id="IPR025404">
    <property type="entry name" value="DUF4130"/>
</dbReference>
<dbReference type="SMART" id="SM00987">
    <property type="entry name" value="UreE_C"/>
    <property type="match status" value="1"/>
</dbReference>
<comment type="caution">
    <text evidence="11">The sequence shown here is derived from an EMBL/GenBank/DDBJ whole genome shotgun (WGS) entry which is preliminary data.</text>
</comment>
<dbReference type="PANTHER" id="PTHR33693">
    <property type="entry name" value="TYPE-5 URACIL-DNA GLYCOSYLASE"/>
    <property type="match status" value="1"/>
</dbReference>
<evidence type="ECO:0000256" key="6">
    <source>
        <dbReference type="ARBA" id="ARBA00022801"/>
    </source>
</evidence>
<dbReference type="Pfam" id="PF03167">
    <property type="entry name" value="UDG"/>
    <property type="match status" value="1"/>
</dbReference>
<dbReference type="InterPro" id="IPR036895">
    <property type="entry name" value="Uracil-DNA_glycosylase-like_sf"/>
</dbReference>
<keyword evidence="9" id="KW-0234">DNA repair</keyword>
<dbReference type="NCBIfam" id="TIGR03914">
    <property type="entry name" value="UDG_fam_dom"/>
    <property type="match status" value="1"/>
</dbReference>
<dbReference type="InterPro" id="IPR005122">
    <property type="entry name" value="Uracil-DNA_glycosylase-like"/>
</dbReference>
<evidence type="ECO:0000256" key="3">
    <source>
        <dbReference type="ARBA" id="ARBA00022485"/>
    </source>
</evidence>
<feature type="domain" description="Uracil-DNA glycosylase-like" evidence="10">
    <location>
        <begin position="298"/>
        <end position="455"/>
    </location>
</feature>
<name>A0A420DTZ1_9RHOB</name>
<dbReference type="CDD" id="cd10030">
    <property type="entry name" value="UDG-F4_TTUDGA_SPO1dp_like"/>
    <property type="match status" value="1"/>
</dbReference>
<organism evidence="11 12">
    <name type="scientific">Sulfitobacter guttiformis</name>
    <dbReference type="NCBI Taxonomy" id="74349"/>
    <lineage>
        <taxon>Bacteria</taxon>
        <taxon>Pseudomonadati</taxon>
        <taxon>Pseudomonadota</taxon>
        <taxon>Alphaproteobacteria</taxon>
        <taxon>Rhodobacterales</taxon>
        <taxon>Roseobacteraceae</taxon>
        <taxon>Sulfitobacter</taxon>
    </lineage>
</organism>
<dbReference type="EMBL" id="RAQK01000001">
    <property type="protein sequence ID" value="RKE97609.1"/>
    <property type="molecule type" value="Genomic_DNA"/>
</dbReference>
<accession>A0A420DTZ1</accession>
<evidence type="ECO:0000256" key="5">
    <source>
        <dbReference type="ARBA" id="ARBA00022763"/>
    </source>
</evidence>
<dbReference type="GO" id="GO:0046872">
    <property type="term" value="F:metal ion binding"/>
    <property type="evidence" value="ECO:0007669"/>
    <property type="project" value="UniProtKB-KW"/>
</dbReference>
<dbReference type="SMART" id="SM00986">
    <property type="entry name" value="UDG"/>
    <property type="match status" value="1"/>
</dbReference>
<dbReference type="GO" id="GO:0006281">
    <property type="term" value="P:DNA repair"/>
    <property type="evidence" value="ECO:0007669"/>
    <property type="project" value="UniProtKB-KW"/>
</dbReference>
<dbReference type="Gene3D" id="3.40.470.10">
    <property type="entry name" value="Uracil-DNA glycosylase-like domain"/>
    <property type="match status" value="1"/>
</dbReference>
<dbReference type="InterPro" id="IPR051536">
    <property type="entry name" value="UDG_Type-4/5"/>
</dbReference>
<protein>
    <recommendedName>
        <fullName evidence="2">Type-4 uracil-DNA glycosylase</fullName>
    </recommendedName>
</protein>
<keyword evidence="6" id="KW-0378">Hydrolase</keyword>
<dbReference type="Pfam" id="PF13566">
    <property type="entry name" value="DUF4130"/>
    <property type="match status" value="1"/>
</dbReference>
<dbReference type="GO" id="GO:0051539">
    <property type="term" value="F:4 iron, 4 sulfur cluster binding"/>
    <property type="evidence" value="ECO:0007669"/>
    <property type="project" value="UniProtKB-KW"/>
</dbReference>
<evidence type="ECO:0000313" key="11">
    <source>
        <dbReference type="EMBL" id="RKE97609.1"/>
    </source>
</evidence>
<dbReference type="NCBIfam" id="TIGR00758">
    <property type="entry name" value="UDG_fam4"/>
    <property type="match status" value="1"/>
</dbReference>
<dbReference type="PANTHER" id="PTHR33693:SF9">
    <property type="entry name" value="TYPE-4 URACIL-DNA GLYCOSYLASE"/>
    <property type="match status" value="1"/>
</dbReference>
<dbReference type="InterPro" id="IPR023875">
    <property type="entry name" value="DNA_repair_put"/>
</dbReference>
<proteinExistence type="inferred from homology"/>
<evidence type="ECO:0000256" key="2">
    <source>
        <dbReference type="ARBA" id="ARBA00019403"/>
    </source>
</evidence>
<dbReference type="RefSeq" id="WP_232222775.1">
    <property type="nucleotide sequence ID" value="NZ_RAQK01000001.1"/>
</dbReference>
<comment type="similarity">
    <text evidence="1">Belongs to the uracil-DNA glycosylase (UDG) superfamily. Type 4 (UDGa) family.</text>
</comment>
<gene>
    <name evidence="11" type="ORF">C8N30_2222</name>
</gene>
<dbReference type="Proteomes" id="UP000284407">
    <property type="component" value="Unassembled WGS sequence"/>
</dbReference>
<keyword evidence="8" id="KW-0411">Iron-sulfur</keyword>
<dbReference type="AlphaFoldDB" id="A0A420DTZ1"/>
<dbReference type="InterPro" id="IPR005273">
    <property type="entry name" value="Ura-DNA_glyco_family4"/>
</dbReference>
<dbReference type="STRING" id="1443111.Z949_286"/>
<dbReference type="SUPFAM" id="SSF52141">
    <property type="entry name" value="Uracil-DNA glycosylase-like"/>
    <property type="match status" value="1"/>
</dbReference>
<keyword evidence="5" id="KW-0227">DNA damage</keyword>
<reference evidence="11 12" key="1">
    <citation type="submission" date="2018-09" db="EMBL/GenBank/DDBJ databases">
        <title>Genomic Encyclopedia of Archaeal and Bacterial Type Strains, Phase II (KMG-II): from individual species to whole genera.</title>
        <authorList>
            <person name="Goeker M."/>
        </authorList>
    </citation>
    <scope>NUCLEOTIDE SEQUENCE [LARGE SCALE GENOMIC DNA]</scope>
    <source>
        <strain evidence="11 12">DSM 11458</strain>
    </source>
</reference>
<evidence type="ECO:0000313" key="12">
    <source>
        <dbReference type="Proteomes" id="UP000284407"/>
    </source>
</evidence>
<evidence type="ECO:0000256" key="7">
    <source>
        <dbReference type="ARBA" id="ARBA00023004"/>
    </source>
</evidence>
<keyword evidence="7" id="KW-0408">Iron</keyword>
<evidence type="ECO:0000256" key="8">
    <source>
        <dbReference type="ARBA" id="ARBA00023014"/>
    </source>
</evidence>
<dbReference type="GO" id="GO:0097506">
    <property type="term" value="F:deaminated base DNA N-glycosylase activity"/>
    <property type="evidence" value="ECO:0007669"/>
    <property type="project" value="UniProtKB-ARBA"/>
</dbReference>
<evidence type="ECO:0000259" key="10">
    <source>
        <dbReference type="SMART" id="SM00986"/>
    </source>
</evidence>
<evidence type="ECO:0000256" key="9">
    <source>
        <dbReference type="ARBA" id="ARBA00023204"/>
    </source>
</evidence>
<sequence>MIFAPRLPRLGTYEAWRDAARALASNDVAADDVEWTMEGDAESLFGGGSPLPASRDMTVPAGFVPMAKLICAHRTEGSHDLLYRVLLRCRGNTRLLGNRADAEVQQLEAWAKNIRRDMHKMKAFVRFREITKQGANRRQFISWFEPDHRIEELIAPFFTRRFGDMDWVIVTPEVTTRFAAGDLDHKAVTSARLDLSDETEELWKTYYANIFNPARLKIKAMQSEMPKKYWKNLPEADLIPGLIAGAEARMRKMQEDAPTLPPMRAERILERLPQREVADDLHACTRCPIGAQATQAVPGTGPTDATLMIVGEQPGDQEDLAGLPFVGPAGQLFDAIATEAGLDRSAAYVTNAVKHFKFTPRGKRRIHQSPHRKEVDACRVWLEREIAQIQPALIIALGATAAQTLTGDGAALMTRRGRVERGREGIPVLITLHPSALLRSGESESMRALLLADLQLAAAMTARLAAL</sequence>
<evidence type="ECO:0000256" key="4">
    <source>
        <dbReference type="ARBA" id="ARBA00022723"/>
    </source>
</evidence>
<evidence type="ECO:0000256" key="1">
    <source>
        <dbReference type="ARBA" id="ARBA00006521"/>
    </source>
</evidence>